<keyword evidence="4" id="KW-0805">Transcription regulation</keyword>
<evidence type="ECO:0000256" key="5">
    <source>
        <dbReference type="ARBA" id="ARBA00023125"/>
    </source>
</evidence>
<feature type="region of interest" description="Disordered" evidence="9">
    <location>
        <begin position="449"/>
        <end position="472"/>
    </location>
</feature>
<dbReference type="GO" id="GO:0005634">
    <property type="term" value="C:nucleus"/>
    <property type="evidence" value="ECO:0007669"/>
    <property type="project" value="UniProtKB-SubCell"/>
</dbReference>
<feature type="domain" description="HSF-type DNA-binding" evidence="10">
    <location>
        <begin position="75"/>
        <end position="168"/>
    </location>
</feature>
<dbReference type="PANTHER" id="PTHR10015:SF427">
    <property type="entry name" value="HEAT SHOCK FACTOR PROTEIN"/>
    <property type="match status" value="1"/>
</dbReference>
<dbReference type="Pfam" id="PF00447">
    <property type="entry name" value="HSF_DNA-bind"/>
    <property type="match status" value="1"/>
</dbReference>
<dbReference type="GO" id="GO:0043565">
    <property type="term" value="F:sequence-specific DNA binding"/>
    <property type="evidence" value="ECO:0007669"/>
    <property type="project" value="InterPro"/>
</dbReference>
<keyword evidence="3" id="KW-0597">Phosphoprotein</keyword>
<comment type="similarity">
    <text evidence="8">Belongs to the HSF family.</text>
</comment>
<dbReference type="EMBL" id="HBGH01009409">
    <property type="protein sequence ID" value="CAD9233140.1"/>
    <property type="molecule type" value="Transcribed_RNA"/>
</dbReference>
<evidence type="ECO:0000256" key="3">
    <source>
        <dbReference type="ARBA" id="ARBA00022553"/>
    </source>
</evidence>
<evidence type="ECO:0000256" key="2">
    <source>
        <dbReference type="ARBA" id="ARBA00011233"/>
    </source>
</evidence>
<feature type="region of interest" description="Disordered" evidence="9">
    <location>
        <begin position="16"/>
        <end position="38"/>
    </location>
</feature>
<reference evidence="11" key="1">
    <citation type="submission" date="2021-01" db="EMBL/GenBank/DDBJ databases">
        <authorList>
            <person name="Corre E."/>
            <person name="Pelletier E."/>
            <person name="Niang G."/>
            <person name="Scheremetjew M."/>
            <person name="Finn R."/>
            <person name="Kale V."/>
            <person name="Holt S."/>
            <person name="Cochrane G."/>
            <person name="Meng A."/>
            <person name="Brown T."/>
            <person name="Cohen L."/>
        </authorList>
    </citation>
    <scope>NUCLEOTIDE SEQUENCE</scope>
    <source>
        <strain evidence="11">SAG 36.94</strain>
    </source>
</reference>
<keyword evidence="6" id="KW-0804">Transcription</keyword>
<dbReference type="InterPro" id="IPR036390">
    <property type="entry name" value="WH_DNA-bd_sf"/>
</dbReference>
<name>A0A7S1XEM1_9RHOD</name>
<dbReference type="AlphaFoldDB" id="A0A7S1XEM1"/>
<evidence type="ECO:0000256" key="9">
    <source>
        <dbReference type="SAM" id="MobiDB-lite"/>
    </source>
</evidence>
<evidence type="ECO:0000313" key="11">
    <source>
        <dbReference type="EMBL" id="CAD9233140.1"/>
    </source>
</evidence>
<feature type="region of interest" description="Disordered" evidence="9">
    <location>
        <begin position="406"/>
        <end position="426"/>
    </location>
</feature>
<evidence type="ECO:0000256" key="1">
    <source>
        <dbReference type="ARBA" id="ARBA00004123"/>
    </source>
</evidence>
<evidence type="ECO:0000256" key="7">
    <source>
        <dbReference type="ARBA" id="ARBA00023242"/>
    </source>
</evidence>
<gene>
    <name evidence="11" type="ORF">CCAE0312_LOCUS5225</name>
</gene>
<keyword evidence="5" id="KW-0238">DNA-binding</keyword>
<dbReference type="SMART" id="SM00415">
    <property type="entry name" value="HSF"/>
    <property type="match status" value="1"/>
</dbReference>
<dbReference type="InterPro" id="IPR036388">
    <property type="entry name" value="WH-like_DNA-bd_sf"/>
</dbReference>
<evidence type="ECO:0000256" key="4">
    <source>
        <dbReference type="ARBA" id="ARBA00023015"/>
    </source>
</evidence>
<dbReference type="GO" id="GO:0003700">
    <property type="term" value="F:DNA-binding transcription factor activity"/>
    <property type="evidence" value="ECO:0007669"/>
    <property type="project" value="InterPro"/>
</dbReference>
<comment type="subcellular location">
    <subcellularLocation>
        <location evidence="1">Nucleus</location>
    </subcellularLocation>
</comment>
<dbReference type="InterPro" id="IPR000232">
    <property type="entry name" value="HSF_DNA-bd"/>
</dbReference>
<keyword evidence="7" id="KW-0539">Nucleus</keyword>
<organism evidence="11">
    <name type="scientific">Compsopogon caeruleus</name>
    <dbReference type="NCBI Taxonomy" id="31354"/>
    <lineage>
        <taxon>Eukaryota</taxon>
        <taxon>Rhodophyta</taxon>
        <taxon>Compsopogonophyceae</taxon>
        <taxon>Compsopogonales</taxon>
        <taxon>Compsopogonaceae</taxon>
        <taxon>Compsopogon</taxon>
    </lineage>
</organism>
<accession>A0A7S1XEM1</accession>
<dbReference type="SUPFAM" id="SSF46785">
    <property type="entry name" value="Winged helix' DNA-binding domain"/>
    <property type="match status" value="1"/>
</dbReference>
<sequence length="513" mass="56036">MVDVATMEMKMDMKEEDVGRGPGVQSPTGLGRMGEGETTASMSLGSATEIAGEEKATVIPAAGAGVTGTSAVAGAPPPFLPKLFDLVSDSKTDDVVSWSEDGRRFAVHKPTECARDILPQYFKHNNFSSFVRQLNQYGFHKCDPDHWAFEHASFLRGRKELLGGISRRKPKGTTILQSLTVNPESKTVLELGNYGILGSELEVLKRDKDLLLKELMITRHKEHALQKLCESHEMRINSLERNTKQMQNFIYHYFNQVIQNYSGAVRKRKRLTNGGSDSQRSGDELLNSSSTAALQIANVGPGGLHEDHPELENIDIGALQRAVRQTFDPDGVSDGAGRNSFHAFPAMADVGYSNPPLLQNGMTTSPDLRGPPFSNLISSSKVNCLSPASPGYSPSLLGNYQGSTVREVEISPRSPSPAASLQENRSPSLAAPMAVGHDAAASMLGMKRTQEMTKPSEKQQSVSVVDTNDDGNEEFNYELFDYPIAEFPPLQELPTGTDIDALTRQLEEFENHL</sequence>
<evidence type="ECO:0000256" key="8">
    <source>
        <dbReference type="RuleBase" id="RU004020"/>
    </source>
</evidence>
<evidence type="ECO:0000259" key="10">
    <source>
        <dbReference type="SMART" id="SM00415"/>
    </source>
</evidence>
<dbReference type="FunFam" id="1.10.10.10:FF:000037">
    <property type="entry name" value="Heat stress transcription factor B-4"/>
    <property type="match status" value="1"/>
</dbReference>
<proteinExistence type="inferred from homology"/>
<dbReference type="PRINTS" id="PR00056">
    <property type="entry name" value="HSFDOMAIN"/>
</dbReference>
<dbReference type="Gene3D" id="1.10.10.10">
    <property type="entry name" value="Winged helix-like DNA-binding domain superfamily/Winged helix DNA-binding domain"/>
    <property type="match status" value="1"/>
</dbReference>
<protein>
    <recommendedName>
        <fullName evidence="10">HSF-type DNA-binding domain-containing protein</fullName>
    </recommendedName>
</protein>
<evidence type="ECO:0000256" key="6">
    <source>
        <dbReference type="ARBA" id="ARBA00023163"/>
    </source>
</evidence>
<comment type="subunit">
    <text evidence="2">Homotrimer.</text>
</comment>
<dbReference type="PANTHER" id="PTHR10015">
    <property type="entry name" value="HEAT SHOCK TRANSCRIPTION FACTOR"/>
    <property type="match status" value="1"/>
</dbReference>
<feature type="compositionally biased region" description="Polar residues" evidence="9">
    <location>
        <begin position="417"/>
        <end position="426"/>
    </location>
</feature>